<dbReference type="InterPro" id="IPR036615">
    <property type="entry name" value="Mur_ligase_C_dom_sf"/>
</dbReference>
<dbReference type="InterPro" id="IPR013221">
    <property type="entry name" value="Mur_ligase_cen"/>
</dbReference>
<dbReference type="EMBL" id="CP127221">
    <property type="protein sequence ID" value="WIW95276.1"/>
    <property type="molecule type" value="Genomic_DNA"/>
</dbReference>
<keyword evidence="9 10" id="KW-0961">Cell wall biogenesis/degradation</keyword>
<dbReference type="GO" id="GO:0009252">
    <property type="term" value="P:peptidoglycan biosynthetic process"/>
    <property type="evidence" value="ECO:0007669"/>
    <property type="project" value="UniProtKB-UniRule"/>
</dbReference>
<feature type="binding site" evidence="9">
    <location>
        <begin position="116"/>
        <end position="122"/>
    </location>
    <ligand>
        <name>ATP</name>
        <dbReference type="ChEBI" id="CHEBI:30616"/>
    </ligand>
</feature>
<evidence type="ECO:0000256" key="4">
    <source>
        <dbReference type="ARBA" id="ARBA00022598"/>
    </source>
</evidence>
<protein>
    <recommendedName>
        <fullName evidence="9 10">UDP-N-acetylmuramoylalanine--D-glutamate ligase</fullName>
        <ecNumber evidence="9 10">6.3.2.9</ecNumber>
    </recommendedName>
    <alternativeName>
        <fullName evidence="9">D-glutamic acid-adding enzyme</fullName>
    </alternativeName>
    <alternativeName>
        <fullName evidence="9">UDP-N-acetylmuramoyl-L-alanyl-D-glutamate synthetase</fullName>
    </alternativeName>
</protein>
<dbReference type="SUPFAM" id="SSF51984">
    <property type="entry name" value="MurCD N-terminal domain"/>
    <property type="match status" value="1"/>
</dbReference>
<comment type="catalytic activity">
    <reaction evidence="9 10">
        <text>UDP-N-acetyl-alpha-D-muramoyl-L-alanine + D-glutamate + ATP = UDP-N-acetyl-alpha-D-muramoyl-L-alanyl-D-glutamate + ADP + phosphate + H(+)</text>
        <dbReference type="Rhea" id="RHEA:16429"/>
        <dbReference type="ChEBI" id="CHEBI:15378"/>
        <dbReference type="ChEBI" id="CHEBI:29986"/>
        <dbReference type="ChEBI" id="CHEBI:30616"/>
        <dbReference type="ChEBI" id="CHEBI:43474"/>
        <dbReference type="ChEBI" id="CHEBI:83898"/>
        <dbReference type="ChEBI" id="CHEBI:83900"/>
        <dbReference type="ChEBI" id="CHEBI:456216"/>
        <dbReference type="EC" id="6.3.2.9"/>
    </reaction>
</comment>
<evidence type="ECO:0000256" key="3">
    <source>
        <dbReference type="ARBA" id="ARBA00022490"/>
    </source>
</evidence>
<evidence type="ECO:0000256" key="7">
    <source>
        <dbReference type="ARBA" id="ARBA00022840"/>
    </source>
</evidence>
<comment type="function">
    <text evidence="9 10">Cell wall formation. Catalyzes the addition of glutamate to the nucleotide precursor UDP-N-acetylmuramoyl-L-alanine (UMA).</text>
</comment>
<comment type="pathway">
    <text evidence="2 9 10">Cell wall biogenesis; peptidoglycan biosynthesis.</text>
</comment>
<sequence length="447" mass="47704">MITAKAFSGKTYAVLGLARSGAATVETLLASGARVVAWDRQDVARKPFEGRCELADPLEMDLTGFDGVVVSPGVPLNTHPIKPHAEKFGVPVIGDIELFALARAELPPHKVVGITGTNGKSTTTALVHHILKTAGVRTTMGGNIGLPILAQDPLPVGGVYVLELSSYQIDLTYSLDCDVAVILNITPDHLDRYDGSFEKYAASKARLFEMQGDQSYALLNWQAFEAGLVRLGEAGFNGIVSADETAQAEWPSLQGPHNAENAGAAMAVCAWLGLTVEKINEGLKSFRGLPHRMELVTRHEGVLYINDSKATNPDSTAPALAAYPPENGRPRIHWIVGGLPKEDGLGPSEQHLGNIAAAYTIGEAGPRFAELLEPHVHVERAEMLQDAVCRAKASAREGDVILLSPACASFDQFRDYEARGAAFRQVVAALTDASEEIRSALQAGDAE</sequence>
<evidence type="ECO:0000256" key="1">
    <source>
        <dbReference type="ARBA" id="ARBA00004496"/>
    </source>
</evidence>
<dbReference type="KEGG" id="arue:QQX03_10015"/>
<dbReference type="InterPro" id="IPR004101">
    <property type="entry name" value="Mur_ligase_C"/>
</dbReference>
<dbReference type="RefSeq" id="WP_285975591.1">
    <property type="nucleotide sequence ID" value="NZ_CP127221.1"/>
</dbReference>
<dbReference type="SUPFAM" id="SSF53623">
    <property type="entry name" value="MurD-like peptide ligases, catalytic domain"/>
    <property type="match status" value="1"/>
</dbReference>
<dbReference type="GO" id="GO:0008360">
    <property type="term" value="P:regulation of cell shape"/>
    <property type="evidence" value="ECO:0007669"/>
    <property type="project" value="UniProtKB-KW"/>
</dbReference>
<keyword evidence="4 9" id="KW-0436">Ligase</keyword>
<dbReference type="GO" id="GO:0071555">
    <property type="term" value="P:cell wall organization"/>
    <property type="evidence" value="ECO:0007669"/>
    <property type="project" value="UniProtKB-KW"/>
</dbReference>
<dbReference type="PANTHER" id="PTHR43692:SF1">
    <property type="entry name" value="UDP-N-ACETYLMURAMOYLALANINE--D-GLUTAMATE LIGASE"/>
    <property type="match status" value="1"/>
</dbReference>
<gene>
    <name evidence="9 13" type="primary">murD</name>
    <name evidence="13" type="ORF">QQX03_10015</name>
</gene>
<dbReference type="PROSITE" id="PS01011">
    <property type="entry name" value="FOLYLPOLYGLU_SYNT_1"/>
    <property type="match status" value="1"/>
</dbReference>
<dbReference type="Gene3D" id="3.40.1190.10">
    <property type="entry name" value="Mur-like, catalytic domain"/>
    <property type="match status" value="1"/>
</dbReference>
<keyword evidence="9 10" id="KW-0133">Cell shape</keyword>
<evidence type="ECO:0000256" key="5">
    <source>
        <dbReference type="ARBA" id="ARBA00022618"/>
    </source>
</evidence>
<dbReference type="AlphaFoldDB" id="A0A9Y2F8T3"/>
<accession>A0A9Y2F8T3</accession>
<dbReference type="InterPro" id="IPR005762">
    <property type="entry name" value="MurD"/>
</dbReference>
<dbReference type="HAMAP" id="MF_00639">
    <property type="entry name" value="MurD"/>
    <property type="match status" value="1"/>
</dbReference>
<dbReference type="GO" id="GO:0004326">
    <property type="term" value="F:tetrahydrofolylpolyglutamate synthase activity"/>
    <property type="evidence" value="ECO:0007669"/>
    <property type="project" value="InterPro"/>
</dbReference>
<evidence type="ECO:0000256" key="2">
    <source>
        <dbReference type="ARBA" id="ARBA00004752"/>
    </source>
</evidence>
<evidence type="ECO:0000313" key="13">
    <source>
        <dbReference type="EMBL" id="WIW95276.1"/>
    </source>
</evidence>
<keyword evidence="8 9" id="KW-0131">Cell cycle</keyword>
<dbReference type="GO" id="GO:0005737">
    <property type="term" value="C:cytoplasm"/>
    <property type="evidence" value="ECO:0007669"/>
    <property type="project" value="UniProtKB-SubCell"/>
</dbReference>
<comment type="similarity">
    <text evidence="9">Belongs to the MurCDEF family.</text>
</comment>
<evidence type="ECO:0000313" key="14">
    <source>
        <dbReference type="Proteomes" id="UP001231445"/>
    </source>
</evidence>
<reference evidence="13 14" key="1">
    <citation type="submission" date="2023-06" db="EMBL/GenBank/DDBJ databases">
        <title>Altererythrobacter rubellus NBRC 112769 genome.</title>
        <authorList>
            <person name="Zhang K."/>
        </authorList>
    </citation>
    <scope>NUCLEOTIDE SEQUENCE [LARGE SCALE GENOMIC DNA]</scope>
    <source>
        <strain evidence="13 14">NBRC 112769</strain>
    </source>
</reference>
<dbReference type="EC" id="6.3.2.9" evidence="9 10"/>
<dbReference type="Proteomes" id="UP001231445">
    <property type="component" value="Chromosome"/>
</dbReference>
<feature type="domain" description="Mur ligase C-terminal" evidence="11">
    <location>
        <begin position="291"/>
        <end position="407"/>
    </location>
</feature>
<dbReference type="Gene3D" id="3.40.50.720">
    <property type="entry name" value="NAD(P)-binding Rossmann-like Domain"/>
    <property type="match status" value="1"/>
</dbReference>
<comment type="subcellular location">
    <subcellularLocation>
        <location evidence="1 9 10">Cytoplasm</location>
    </subcellularLocation>
</comment>
<evidence type="ECO:0000256" key="6">
    <source>
        <dbReference type="ARBA" id="ARBA00022741"/>
    </source>
</evidence>
<dbReference type="SUPFAM" id="SSF53244">
    <property type="entry name" value="MurD-like peptide ligases, peptide-binding domain"/>
    <property type="match status" value="1"/>
</dbReference>
<keyword evidence="6 9" id="KW-0547">Nucleotide-binding</keyword>
<evidence type="ECO:0000259" key="12">
    <source>
        <dbReference type="Pfam" id="PF08245"/>
    </source>
</evidence>
<keyword evidence="14" id="KW-1185">Reference proteome</keyword>
<dbReference type="PANTHER" id="PTHR43692">
    <property type="entry name" value="UDP-N-ACETYLMURAMOYLALANINE--D-GLUTAMATE LIGASE"/>
    <property type="match status" value="1"/>
</dbReference>
<organism evidence="13 14">
    <name type="scientific">Altererythrobacter rubellus</name>
    <dbReference type="NCBI Taxonomy" id="2173831"/>
    <lineage>
        <taxon>Bacteria</taxon>
        <taxon>Pseudomonadati</taxon>
        <taxon>Pseudomonadota</taxon>
        <taxon>Alphaproteobacteria</taxon>
        <taxon>Sphingomonadales</taxon>
        <taxon>Erythrobacteraceae</taxon>
        <taxon>Altererythrobacter</taxon>
    </lineage>
</organism>
<proteinExistence type="inferred from homology"/>
<dbReference type="InterPro" id="IPR036565">
    <property type="entry name" value="Mur-like_cat_sf"/>
</dbReference>
<dbReference type="Pfam" id="PF08245">
    <property type="entry name" value="Mur_ligase_M"/>
    <property type="match status" value="1"/>
</dbReference>
<dbReference type="Gene3D" id="3.90.190.20">
    <property type="entry name" value="Mur ligase, C-terminal domain"/>
    <property type="match status" value="1"/>
</dbReference>
<name>A0A9Y2F8T3_9SPHN</name>
<keyword evidence="9 10" id="KW-0573">Peptidoglycan synthesis</keyword>
<evidence type="ECO:0000256" key="9">
    <source>
        <dbReference type="HAMAP-Rule" id="MF_00639"/>
    </source>
</evidence>
<dbReference type="GO" id="GO:0051301">
    <property type="term" value="P:cell division"/>
    <property type="evidence" value="ECO:0007669"/>
    <property type="project" value="UniProtKB-KW"/>
</dbReference>
<dbReference type="GO" id="GO:0008764">
    <property type="term" value="F:UDP-N-acetylmuramoylalanine-D-glutamate ligase activity"/>
    <property type="evidence" value="ECO:0007669"/>
    <property type="project" value="UniProtKB-UniRule"/>
</dbReference>
<feature type="domain" description="Mur ligase central" evidence="12">
    <location>
        <begin position="114"/>
        <end position="222"/>
    </location>
</feature>
<keyword evidence="5 9" id="KW-0132">Cell division</keyword>
<dbReference type="GO" id="GO:0005524">
    <property type="term" value="F:ATP binding"/>
    <property type="evidence" value="ECO:0007669"/>
    <property type="project" value="UniProtKB-UniRule"/>
</dbReference>
<evidence type="ECO:0000256" key="8">
    <source>
        <dbReference type="ARBA" id="ARBA00023306"/>
    </source>
</evidence>
<evidence type="ECO:0000259" key="11">
    <source>
        <dbReference type="Pfam" id="PF02875"/>
    </source>
</evidence>
<keyword evidence="3 9" id="KW-0963">Cytoplasm</keyword>
<evidence type="ECO:0000256" key="10">
    <source>
        <dbReference type="RuleBase" id="RU003664"/>
    </source>
</evidence>
<dbReference type="NCBIfam" id="TIGR01087">
    <property type="entry name" value="murD"/>
    <property type="match status" value="1"/>
</dbReference>
<dbReference type="InterPro" id="IPR018109">
    <property type="entry name" value="Folylpolyglutamate_synth_CS"/>
</dbReference>
<dbReference type="Pfam" id="PF02875">
    <property type="entry name" value="Mur_ligase_C"/>
    <property type="match status" value="1"/>
</dbReference>
<keyword evidence="7 9" id="KW-0067">ATP-binding</keyword>